<feature type="region of interest" description="Disordered" evidence="8">
    <location>
        <begin position="129"/>
        <end position="178"/>
    </location>
</feature>
<evidence type="ECO:0000256" key="2">
    <source>
        <dbReference type="ARBA" id="ARBA00004408"/>
    </source>
</evidence>
<feature type="compositionally biased region" description="Polar residues" evidence="8">
    <location>
        <begin position="244"/>
        <end position="259"/>
    </location>
</feature>
<dbReference type="PANTHER" id="PTHR39267">
    <property type="entry name" value="SURVIVAL MOTOR NEURON-LIKE PROTEIN 1"/>
    <property type="match status" value="1"/>
</dbReference>
<dbReference type="GO" id="GO:0015030">
    <property type="term" value="C:Cajal body"/>
    <property type="evidence" value="ECO:0007669"/>
    <property type="project" value="UniProtKB-SubCell"/>
</dbReference>
<dbReference type="CDD" id="cd22852">
    <property type="entry name" value="SMN_C"/>
    <property type="match status" value="1"/>
</dbReference>
<feature type="domain" description="Tudor" evidence="9">
    <location>
        <begin position="173"/>
        <end position="233"/>
    </location>
</feature>
<evidence type="ECO:0000313" key="10">
    <source>
        <dbReference type="EMBL" id="KAG7164321.1"/>
    </source>
</evidence>
<dbReference type="PANTHER" id="PTHR39267:SF1">
    <property type="entry name" value="SURVIVAL MOTOR NEURON PROTEIN"/>
    <property type="match status" value="1"/>
</dbReference>
<evidence type="ECO:0000259" key="9">
    <source>
        <dbReference type="PROSITE" id="PS50304"/>
    </source>
</evidence>
<dbReference type="Gene3D" id="2.30.30.140">
    <property type="match status" value="1"/>
</dbReference>
<comment type="subcellular location">
    <subcellularLocation>
        <location evidence="1">Cytoplasm</location>
        <location evidence="1">Myofibril</location>
        <location evidence="1">Sarcomere</location>
        <location evidence="1">Z line</location>
    </subcellularLocation>
    <subcellularLocation>
        <location evidence="2">Nucleus</location>
        <location evidence="2">Cajal body</location>
    </subcellularLocation>
    <subcellularLocation>
        <location evidence="7">Nucleus</location>
        <location evidence="7">Gem</location>
    </subcellularLocation>
</comment>
<evidence type="ECO:0000256" key="3">
    <source>
        <dbReference type="ARBA" id="ARBA00005371"/>
    </source>
</evidence>
<feature type="compositionally biased region" description="Pro residues" evidence="8">
    <location>
        <begin position="293"/>
        <end position="306"/>
    </location>
</feature>
<dbReference type="SUPFAM" id="SSF63748">
    <property type="entry name" value="Tudor/PWWP/MBT"/>
    <property type="match status" value="1"/>
</dbReference>
<evidence type="ECO:0000256" key="7">
    <source>
        <dbReference type="ARBA" id="ARBA00034695"/>
    </source>
</evidence>
<comment type="caution">
    <text evidence="10">The sequence shown here is derived from an EMBL/GenBank/DDBJ whole genome shotgun (WGS) entry which is preliminary data.</text>
</comment>
<keyword evidence="11" id="KW-1185">Reference proteome</keyword>
<evidence type="ECO:0000256" key="1">
    <source>
        <dbReference type="ARBA" id="ARBA00004216"/>
    </source>
</evidence>
<protein>
    <submittedName>
        <fullName evidence="10">Survival motor neuron protein-like</fullName>
    </submittedName>
</protein>
<evidence type="ECO:0000256" key="6">
    <source>
        <dbReference type="ARBA" id="ARBA00023242"/>
    </source>
</evidence>
<dbReference type="InterPro" id="IPR002999">
    <property type="entry name" value="Tudor"/>
</dbReference>
<dbReference type="CDD" id="cd22851">
    <property type="entry name" value="SMN_N"/>
    <property type="match status" value="1"/>
</dbReference>
<evidence type="ECO:0000313" key="11">
    <source>
        <dbReference type="Proteomes" id="UP000747542"/>
    </source>
</evidence>
<keyword evidence="4" id="KW-0507">mRNA processing</keyword>
<dbReference type="Pfam" id="PF20636">
    <property type="entry name" value="SMN_G2-BD"/>
    <property type="match status" value="1"/>
</dbReference>
<dbReference type="EMBL" id="JAHLQT010025476">
    <property type="protein sequence ID" value="KAG7164321.1"/>
    <property type="molecule type" value="Genomic_DNA"/>
</dbReference>
<dbReference type="Pfam" id="PF20635">
    <property type="entry name" value="SMN_YG-box"/>
    <property type="match status" value="1"/>
</dbReference>
<dbReference type="Gene3D" id="3.40.190.10">
    <property type="entry name" value="Periplasmic binding protein-like II"/>
    <property type="match status" value="1"/>
</dbReference>
<dbReference type="GO" id="GO:0030018">
    <property type="term" value="C:Z disc"/>
    <property type="evidence" value="ECO:0007669"/>
    <property type="project" value="UniProtKB-SubCell"/>
</dbReference>
<dbReference type="GO" id="GO:0006397">
    <property type="term" value="P:mRNA processing"/>
    <property type="evidence" value="ECO:0007669"/>
    <property type="project" value="UniProtKB-KW"/>
</dbReference>
<feature type="region of interest" description="Disordered" evidence="8">
    <location>
        <begin position="234"/>
        <end position="315"/>
    </location>
</feature>
<evidence type="ECO:0000256" key="5">
    <source>
        <dbReference type="ARBA" id="ARBA00023187"/>
    </source>
</evidence>
<dbReference type="InterPro" id="IPR047313">
    <property type="entry name" value="SMN_C"/>
</dbReference>
<dbReference type="PROSITE" id="PS50304">
    <property type="entry name" value="TUDOR"/>
    <property type="match status" value="1"/>
</dbReference>
<comment type="similarity">
    <text evidence="3">Belongs to the SMN family.</text>
</comment>
<dbReference type="InterPro" id="IPR049481">
    <property type="entry name" value="SMN_G2-BD"/>
</dbReference>
<dbReference type="InterPro" id="IPR040424">
    <property type="entry name" value="Smn1"/>
</dbReference>
<dbReference type="GO" id="GO:0097504">
    <property type="term" value="C:Gemini of Cajal bodies"/>
    <property type="evidence" value="ECO:0007669"/>
    <property type="project" value="UniProtKB-SubCell"/>
</dbReference>
<keyword evidence="5" id="KW-0508">mRNA splicing</keyword>
<dbReference type="SMART" id="SM00333">
    <property type="entry name" value="TUDOR"/>
    <property type="match status" value="1"/>
</dbReference>
<organism evidence="10 11">
    <name type="scientific">Homarus americanus</name>
    <name type="common">American lobster</name>
    <dbReference type="NCBI Taxonomy" id="6706"/>
    <lineage>
        <taxon>Eukaryota</taxon>
        <taxon>Metazoa</taxon>
        <taxon>Ecdysozoa</taxon>
        <taxon>Arthropoda</taxon>
        <taxon>Crustacea</taxon>
        <taxon>Multicrustacea</taxon>
        <taxon>Malacostraca</taxon>
        <taxon>Eumalacostraca</taxon>
        <taxon>Eucarida</taxon>
        <taxon>Decapoda</taxon>
        <taxon>Pleocyemata</taxon>
        <taxon>Astacidea</taxon>
        <taxon>Nephropoidea</taxon>
        <taxon>Nephropidae</taxon>
        <taxon>Homarus</taxon>
    </lineage>
</organism>
<dbReference type="Pfam" id="PF06003">
    <property type="entry name" value="SMN_Tudor"/>
    <property type="match status" value="1"/>
</dbReference>
<gene>
    <name evidence="10" type="primary">SMN1-L</name>
    <name evidence="10" type="ORF">Hamer_G003488</name>
</gene>
<dbReference type="InterPro" id="IPR010304">
    <property type="entry name" value="SMN_Tudor"/>
</dbReference>
<dbReference type="Proteomes" id="UP000747542">
    <property type="component" value="Unassembled WGS sequence"/>
</dbReference>
<feature type="compositionally biased region" description="Basic residues" evidence="8">
    <location>
        <begin position="160"/>
        <end position="170"/>
    </location>
</feature>
<dbReference type="AlphaFoldDB" id="A0A8J5JXR0"/>
<accession>A0A8J5JXR0</accession>
<reference evidence="10" key="1">
    <citation type="journal article" date="2021" name="Sci. Adv.">
        <title>The American lobster genome reveals insights on longevity, neural, and immune adaptations.</title>
        <authorList>
            <person name="Polinski J.M."/>
            <person name="Zimin A.V."/>
            <person name="Clark K.F."/>
            <person name="Kohn A.B."/>
            <person name="Sadowski N."/>
            <person name="Timp W."/>
            <person name="Ptitsyn A."/>
            <person name="Khanna P."/>
            <person name="Romanova D.Y."/>
            <person name="Williams P."/>
            <person name="Greenwood S.J."/>
            <person name="Moroz L.L."/>
            <person name="Walt D.R."/>
            <person name="Bodnar A.G."/>
        </authorList>
    </citation>
    <scope>NUCLEOTIDE SEQUENCE</scope>
    <source>
        <strain evidence="10">GMGI-L3</strain>
    </source>
</reference>
<evidence type="ECO:0000256" key="8">
    <source>
        <dbReference type="SAM" id="MobiDB-lite"/>
    </source>
</evidence>
<dbReference type="GO" id="GO:0003723">
    <property type="term" value="F:RNA binding"/>
    <property type="evidence" value="ECO:0007669"/>
    <property type="project" value="InterPro"/>
</dbReference>
<name>A0A8J5JXR0_HOMAM</name>
<evidence type="ECO:0000256" key="4">
    <source>
        <dbReference type="ARBA" id="ARBA00022664"/>
    </source>
</evidence>
<keyword evidence="6" id="KW-0539">Nucleus</keyword>
<dbReference type="GO" id="GO:0008380">
    <property type="term" value="P:RNA splicing"/>
    <property type="evidence" value="ECO:0007669"/>
    <property type="project" value="UniProtKB-KW"/>
</dbReference>
<sequence length="351" mass="40099">MGVDQRLTAAHRASRLAFTRQYVDKEEQFGARVVFTQQPWPYPWTEPLTLGSSSSVYLRQDLISQELFVAIILLLSYFTMASDENEVVLYNVNDTENLTHEEIWDDSLLIQQYDEAMAQVRRKLQHKISATNTTESEQSERMVTGGENLSERKEKSGNIQKKKKKKKNKRKSDWHTGDPCRSRFTEDGIWYEGTIIALDANTGKCTVRYVGYNNEEEVAIHALIKSKGKAARQMQMELADDGQSEQSDMCSSVVESDFQSDADERTGKRQKAQSQFQYGRMPPPNYPSGGNFTPPPHLPQLPPPPALTMDLSGDPQTSEALHTMLMSWYMTGYHTGYYQGLRQTQSRRRCK</sequence>
<proteinExistence type="inferred from homology"/>